<keyword evidence="1" id="KW-0812">Transmembrane</keyword>
<dbReference type="RefSeq" id="WP_162846389.1">
    <property type="nucleotide sequence ID" value="NZ_SNXR01000011.1"/>
</dbReference>
<name>A0A4R6QEJ0_9FLAO</name>
<evidence type="ECO:0008006" key="4">
    <source>
        <dbReference type="Google" id="ProtNLM"/>
    </source>
</evidence>
<keyword evidence="1" id="KW-1133">Transmembrane helix</keyword>
<sequence length="55" mass="6432">METNWITIGAVIILAMSLIIFLIKRNLKDKKELETFLENNDMPIDKENDEPNNKI</sequence>
<organism evidence="2 3">
    <name type="scientific">Flavobacterium dankookense</name>
    <dbReference type="NCBI Taxonomy" id="706186"/>
    <lineage>
        <taxon>Bacteria</taxon>
        <taxon>Pseudomonadati</taxon>
        <taxon>Bacteroidota</taxon>
        <taxon>Flavobacteriia</taxon>
        <taxon>Flavobacteriales</taxon>
        <taxon>Flavobacteriaceae</taxon>
        <taxon>Flavobacterium</taxon>
    </lineage>
</organism>
<protein>
    <recommendedName>
        <fullName evidence="4">LPXTG-motif cell wall-anchored protein</fullName>
    </recommendedName>
</protein>
<evidence type="ECO:0000256" key="1">
    <source>
        <dbReference type="SAM" id="Phobius"/>
    </source>
</evidence>
<comment type="caution">
    <text evidence="2">The sequence shown here is derived from an EMBL/GenBank/DDBJ whole genome shotgun (WGS) entry which is preliminary data.</text>
</comment>
<proteinExistence type="predicted"/>
<reference evidence="2 3" key="1">
    <citation type="submission" date="2019-03" db="EMBL/GenBank/DDBJ databases">
        <title>Genomic Encyclopedia of Archaeal and Bacterial Type Strains, Phase II (KMG-II): from individual species to whole genera.</title>
        <authorList>
            <person name="Goeker M."/>
        </authorList>
    </citation>
    <scope>NUCLEOTIDE SEQUENCE [LARGE SCALE GENOMIC DNA]</scope>
    <source>
        <strain evidence="2 3">DSM 25687</strain>
    </source>
</reference>
<keyword evidence="3" id="KW-1185">Reference proteome</keyword>
<dbReference type="EMBL" id="SNXR01000011">
    <property type="protein sequence ID" value="TDP60921.1"/>
    <property type="molecule type" value="Genomic_DNA"/>
</dbReference>
<accession>A0A4R6QEJ0</accession>
<keyword evidence="1" id="KW-0472">Membrane</keyword>
<evidence type="ECO:0000313" key="3">
    <source>
        <dbReference type="Proteomes" id="UP000295260"/>
    </source>
</evidence>
<dbReference type="Proteomes" id="UP000295260">
    <property type="component" value="Unassembled WGS sequence"/>
</dbReference>
<evidence type="ECO:0000313" key="2">
    <source>
        <dbReference type="EMBL" id="TDP60921.1"/>
    </source>
</evidence>
<gene>
    <name evidence="2" type="ORF">BC748_0523</name>
</gene>
<dbReference type="AlphaFoldDB" id="A0A4R6QEJ0"/>
<feature type="transmembrane region" description="Helical" evidence="1">
    <location>
        <begin position="6"/>
        <end position="23"/>
    </location>
</feature>